<dbReference type="EMBL" id="AP023361">
    <property type="protein sequence ID" value="BCJ91719.1"/>
    <property type="molecule type" value="Genomic_DNA"/>
</dbReference>
<dbReference type="RefSeq" id="WP_222875344.1">
    <property type="nucleotide sequence ID" value="NZ_AP023361.1"/>
</dbReference>
<keyword evidence="2" id="KW-1185">Reference proteome</keyword>
<protein>
    <submittedName>
        <fullName evidence="1">Uncharacterized protein</fullName>
    </submittedName>
</protein>
<sequence>MIVSHYGLHWGSGDIAFLLQQDKAQTILPVEVDCPFRVVPAKRFIRCNHRIDLSTPDPDPFHLQTFDRIRTDPLVQAMLPTPNPGSAVLVHENQKRALVALSRLSSPIHPIVQPFWTTDPNRIADELLITNVQPLVLTDAKTSDQTALNRIAQLVPTAQRRLVISSGDFLIGRPEIPTVQSSIQLDDLLALPLEAIGAWVLRQHMRHR</sequence>
<accession>A0A6S6QRP5</accession>
<evidence type="ECO:0000313" key="1">
    <source>
        <dbReference type="EMBL" id="BCJ91719.1"/>
    </source>
</evidence>
<dbReference type="KEGG" id="tso:IZ6_24540"/>
<gene>
    <name evidence="1" type="ORF">IZ6_24540</name>
</gene>
<reference evidence="1 2" key="1">
    <citation type="submission" date="2020-08" db="EMBL/GenBank/DDBJ databases">
        <title>Genome sequence of Rhizobiales bacterium strain IZ6.</title>
        <authorList>
            <person name="Nakai R."/>
            <person name="Naganuma T."/>
        </authorList>
    </citation>
    <scope>NUCLEOTIDE SEQUENCE [LARGE SCALE GENOMIC DNA]</scope>
    <source>
        <strain evidence="1 2">IZ6</strain>
    </source>
</reference>
<evidence type="ECO:0000313" key="2">
    <source>
        <dbReference type="Proteomes" id="UP000515317"/>
    </source>
</evidence>
<proteinExistence type="predicted"/>
<dbReference type="AlphaFoldDB" id="A0A6S6QRP5"/>
<name>A0A6S6QRP5_9HYPH</name>
<dbReference type="Proteomes" id="UP000515317">
    <property type="component" value="Chromosome"/>
</dbReference>
<organism evidence="1 2">
    <name type="scientific">Terrihabitans soli</name>
    <dbReference type="NCBI Taxonomy" id="708113"/>
    <lineage>
        <taxon>Bacteria</taxon>
        <taxon>Pseudomonadati</taxon>
        <taxon>Pseudomonadota</taxon>
        <taxon>Alphaproteobacteria</taxon>
        <taxon>Hyphomicrobiales</taxon>
        <taxon>Terrihabitans</taxon>
    </lineage>
</organism>